<dbReference type="RefSeq" id="WP_199360928.1">
    <property type="nucleotide sequence ID" value="NZ_JAEMGF010000025.1"/>
</dbReference>
<evidence type="ECO:0000313" key="1">
    <source>
        <dbReference type="EMBL" id="EAJ1622604.1"/>
    </source>
</evidence>
<evidence type="ECO:0000313" key="3">
    <source>
        <dbReference type="Proteomes" id="UP000535305"/>
    </source>
</evidence>
<organism evidence="2">
    <name type="scientific">Campylobacter upsaliensis</name>
    <dbReference type="NCBI Taxonomy" id="28080"/>
    <lineage>
        <taxon>Bacteria</taxon>
        <taxon>Pseudomonadati</taxon>
        <taxon>Campylobacterota</taxon>
        <taxon>Epsilonproteobacteria</taxon>
        <taxon>Campylobacterales</taxon>
        <taxon>Campylobacteraceae</taxon>
        <taxon>Campylobacter</taxon>
    </lineage>
</organism>
<comment type="caution">
    <text evidence="2">The sequence shown here is derived from an EMBL/GenBank/DDBJ whole genome shotgun (WGS) entry which is preliminary data.</text>
</comment>
<dbReference type="AlphaFoldDB" id="A0A5L8U5E3"/>
<sequence length="91" mass="10925">MINVLNQFLDFLDLNTKTIFNDKTKKTKENQTKESEEEFLDEEQNYQYFENKEILKENGVELEIKTITELIPQGNKKTLKKQKQETILLRK</sequence>
<dbReference type="Proteomes" id="UP000535305">
    <property type="component" value="Unassembled WGS sequence"/>
</dbReference>
<reference evidence="2" key="2">
    <citation type="submission" date="2019-08" db="EMBL/GenBank/DDBJ databases">
        <authorList>
            <consortium name="GenomeTrakr network: Whole genome sequencing for foodborne pathogen traceback"/>
        </authorList>
    </citation>
    <scope>NUCLEOTIDE SEQUENCE</scope>
    <source>
        <strain evidence="2">TTU_623</strain>
    </source>
</reference>
<dbReference type="EMBL" id="AAJCUB010000026">
    <property type="protein sequence ID" value="ECK6930491.1"/>
    <property type="molecule type" value="Genomic_DNA"/>
</dbReference>
<gene>
    <name evidence="1" type="ORF">CT510_08170</name>
    <name evidence="2" type="ORF">FSE91_06725</name>
</gene>
<evidence type="ECO:0000313" key="2">
    <source>
        <dbReference type="EMBL" id="ECK6930491.1"/>
    </source>
</evidence>
<name>A0A5L8U5E3_CAMUP</name>
<keyword evidence="3" id="KW-1185">Reference proteome</keyword>
<reference evidence="1 3" key="1">
    <citation type="submission" date="2018-06" db="EMBL/GenBank/DDBJ databases">
        <authorList>
            <consortium name="PulseNet: The National Subtyping Network for Foodborne Disease Surveillance"/>
            <person name="Tarr C.L."/>
            <person name="Trees E."/>
            <person name="Katz L.S."/>
            <person name="Carleton-Romer H.A."/>
            <person name="Stroika S."/>
            <person name="Kucerova Z."/>
            <person name="Roache K.F."/>
            <person name="Sabol A.L."/>
            <person name="Besser J."/>
            <person name="Gerner-Smidt P."/>
        </authorList>
    </citation>
    <scope>NUCLEOTIDE SEQUENCE [LARGE SCALE GENOMIC DNA]</scope>
    <source>
        <strain evidence="1 3">PNUSAC003104</strain>
    </source>
</reference>
<proteinExistence type="predicted"/>
<accession>A0A5L8U5E3</accession>
<dbReference type="EMBL" id="AABVLA010000040">
    <property type="protein sequence ID" value="EAJ1622604.1"/>
    <property type="molecule type" value="Genomic_DNA"/>
</dbReference>
<protein>
    <submittedName>
        <fullName evidence="2">Uncharacterized protein</fullName>
    </submittedName>
</protein>